<name>A0AAV4PDP3_CAEEX</name>
<evidence type="ECO:0000256" key="1">
    <source>
        <dbReference type="SAM" id="Phobius"/>
    </source>
</evidence>
<feature type="transmembrane region" description="Helical" evidence="1">
    <location>
        <begin position="41"/>
        <end position="58"/>
    </location>
</feature>
<sequence length="101" mass="11304">MTNESPFTLWPATQAIRHLADLTNGLDGQLQPWLPDIEPKLALAVTAFWICMLGHVLLPSMWLDNSRGPVPITETLSAAVRLRCLKLDAVLKRRMARCRNG</sequence>
<accession>A0AAV4PDP3</accession>
<keyword evidence="1" id="KW-1133">Transmembrane helix</keyword>
<evidence type="ECO:0000313" key="2">
    <source>
        <dbReference type="EMBL" id="GIX95158.1"/>
    </source>
</evidence>
<gene>
    <name evidence="2" type="ORF">CEXT_95211</name>
</gene>
<proteinExistence type="predicted"/>
<dbReference type="AlphaFoldDB" id="A0AAV4PDP3"/>
<keyword evidence="1" id="KW-0472">Membrane</keyword>
<dbReference type="EMBL" id="BPLR01004476">
    <property type="protein sequence ID" value="GIX95158.1"/>
    <property type="molecule type" value="Genomic_DNA"/>
</dbReference>
<keyword evidence="1" id="KW-0812">Transmembrane</keyword>
<reference evidence="2 3" key="1">
    <citation type="submission" date="2021-06" db="EMBL/GenBank/DDBJ databases">
        <title>Caerostris extrusa draft genome.</title>
        <authorList>
            <person name="Kono N."/>
            <person name="Arakawa K."/>
        </authorList>
    </citation>
    <scope>NUCLEOTIDE SEQUENCE [LARGE SCALE GENOMIC DNA]</scope>
</reference>
<organism evidence="2 3">
    <name type="scientific">Caerostris extrusa</name>
    <name type="common">Bark spider</name>
    <name type="synonym">Caerostris bankana</name>
    <dbReference type="NCBI Taxonomy" id="172846"/>
    <lineage>
        <taxon>Eukaryota</taxon>
        <taxon>Metazoa</taxon>
        <taxon>Ecdysozoa</taxon>
        <taxon>Arthropoda</taxon>
        <taxon>Chelicerata</taxon>
        <taxon>Arachnida</taxon>
        <taxon>Araneae</taxon>
        <taxon>Araneomorphae</taxon>
        <taxon>Entelegynae</taxon>
        <taxon>Araneoidea</taxon>
        <taxon>Araneidae</taxon>
        <taxon>Caerostris</taxon>
    </lineage>
</organism>
<keyword evidence="3" id="KW-1185">Reference proteome</keyword>
<protein>
    <submittedName>
        <fullName evidence="2">Uncharacterized protein</fullName>
    </submittedName>
</protein>
<dbReference type="Proteomes" id="UP001054945">
    <property type="component" value="Unassembled WGS sequence"/>
</dbReference>
<evidence type="ECO:0000313" key="3">
    <source>
        <dbReference type="Proteomes" id="UP001054945"/>
    </source>
</evidence>
<comment type="caution">
    <text evidence="2">The sequence shown here is derived from an EMBL/GenBank/DDBJ whole genome shotgun (WGS) entry which is preliminary data.</text>
</comment>